<organism evidence="5 6">
    <name type="scientific">Crateriforma conspicua</name>
    <dbReference type="NCBI Taxonomy" id="2527996"/>
    <lineage>
        <taxon>Bacteria</taxon>
        <taxon>Pseudomonadati</taxon>
        <taxon>Planctomycetota</taxon>
        <taxon>Planctomycetia</taxon>
        <taxon>Planctomycetales</taxon>
        <taxon>Planctomycetaceae</taxon>
        <taxon>Crateriforma</taxon>
    </lineage>
</organism>
<proteinExistence type="predicted"/>
<dbReference type="PANTHER" id="PTHR42776:SF27">
    <property type="entry name" value="DIPEPTIDYL PEPTIDASE FAMILY MEMBER 6"/>
    <property type="match status" value="1"/>
</dbReference>
<comment type="caution">
    <text evidence="5">The sequence shown here is derived from an EMBL/GenBank/DDBJ whole genome shotgun (WGS) entry which is preliminary data.</text>
</comment>
<keyword evidence="1 5" id="KW-0378">Hydrolase</keyword>
<dbReference type="Pfam" id="PF07676">
    <property type="entry name" value="PD40"/>
    <property type="match status" value="2"/>
</dbReference>
<dbReference type="EMBL" id="SJPZ01000001">
    <property type="protein sequence ID" value="TWU65873.1"/>
    <property type="molecule type" value="Genomic_DNA"/>
</dbReference>
<sequence length="711" mass="78126" precursor="true">MTKQRWRVAFGWLVLWPVLSAGTLQAQSEGRGSQSGELRRFSPADVAKLRYVTDAKPSPDGSQVAYLLSVPRRPMSDDNGPAWTELHVVDRDGQTRPFVTGHVNVSSTSWSHDGSAIYFVAKRTGDDHNALYRIAVDGGEAVRVLTHETGIGSYSLSPDGESIAFLATKPVPEDERKLRDQGFDQEIYEEDVSATLVWLSKLPSVNEVLNGTDDAQAKPLELPGSASQIHFSPSGKELAVVLAPTPLIDDHYMAKKVHIVDAESGQIVREIEHVGKLGQVAWSPDGKSLALVGSADIHDPHEGRLVIADVVSGDADQPAIRDLMPEDDSHVESIAWIDDTTLVYSAAEGVSSRLGTVTIDGQRTDWIESGDELVIDAMTKAAEVNSFVIIGESANHPPDVFVVEKQGDAPERLTVSNPWLSEMRFARQEPIRWTAADGLELEGVLMYPLNYVEGRQYPTIMYVHGGPESHESNAWLTSYARPGQTAAAMGFAVFYPNYRGSTGRGVEFSMMGQADAAGKEFSDLIDGVDHLIDIGITKPDAVGITGGSYGGFASAWGTTYYSDRFAASVMFVGISDNVSKVGTTDIPEEMFLVHHRKRLWDDWDYFLKSSPIYHVQKNQTPTLILHGKNDPRVHPSQSLELFRHLKTLDQAPVRLVMYGGEGHGNRKAAARLDYNLRMLRWMQEFLQKKSKASPPLKIDYQAALGEDSSDP</sequence>
<protein>
    <submittedName>
        <fullName evidence="5">Prolyl tripeptidyl peptidase</fullName>
        <ecNumber evidence="5">3.4.14.12</ecNumber>
    </submittedName>
</protein>
<dbReference type="OrthoDB" id="269409at2"/>
<evidence type="ECO:0000313" key="6">
    <source>
        <dbReference type="Proteomes" id="UP000316476"/>
    </source>
</evidence>
<dbReference type="SUPFAM" id="SSF53474">
    <property type="entry name" value="alpha/beta-Hydrolases"/>
    <property type="match status" value="1"/>
</dbReference>
<feature type="signal peptide" evidence="3">
    <location>
        <begin position="1"/>
        <end position="26"/>
    </location>
</feature>
<feature type="domain" description="Peptidase S9 prolyl oligopeptidase catalytic" evidence="4">
    <location>
        <begin position="484"/>
        <end position="688"/>
    </location>
</feature>
<dbReference type="EC" id="3.4.14.12" evidence="5"/>
<dbReference type="Gene3D" id="3.40.50.1820">
    <property type="entry name" value="alpha/beta hydrolase"/>
    <property type="match status" value="1"/>
</dbReference>
<gene>
    <name evidence="5" type="primary">ptpA_1</name>
    <name evidence="5" type="ORF">V7x_14270</name>
</gene>
<dbReference type="InterPro" id="IPR015943">
    <property type="entry name" value="WD40/YVTN_repeat-like_dom_sf"/>
</dbReference>
<evidence type="ECO:0000259" key="4">
    <source>
        <dbReference type="Pfam" id="PF00326"/>
    </source>
</evidence>
<evidence type="ECO:0000256" key="3">
    <source>
        <dbReference type="SAM" id="SignalP"/>
    </source>
</evidence>
<evidence type="ECO:0000313" key="5">
    <source>
        <dbReference type="EMBL" id="TWU65873.1"/>
    </source>
</evidence>
<dbReference type="InterPro" id="IPR029058">
    <property type="entry name" value="AB_hydrolase_fold"/>
</dbReference>
<dbReference type="InterPro" id="IPR011659">
    <property type="entry name" value="WD40"/>
</dbReference>
<dbReference type="RefSeq" id="WP_146412277.1">
    <property type="nucleotide sequence ID" value="NZ_SJPZ01000001.1"/>
</dbReference>
<dbReference type="GO" id="GO:0004252">
    <property type="term" value="F:serine-type endopeptidase activity"/>
    <property type="evidence" value="ECO:0007669"/>
    <property type="project" value="TreeGrafter"/>
</dbReference>
<dbReference type="AlphaFoldDB" id="A0A5C6FXW4"/>
<evidence type="ECO:0000256" key="1">
    <source>
        <dbReference type="ARBA" id="ARBA00022801"/>
    </source>
</evidence>
<reference evidence="5 6" key="1">
    <citation type="submission" date="2019-02" db="EMBL/GenBank/DDBJ databases">
        <title>Deep-cultivation of Planctomycetes and their phenomic and genomic characterization uncovers novel biology.</title>
        <authorList>
            <person name="Wiegand S."/>
            <person name="Jogler M."/>
            <person name="Boedeker C."/>
            <person name="Pinto D."/>
            <person name="Vollmers J."/>
            <person name="Rivas-Marin E."/>
            <person name="Kohn T."/>
            <person name="Peeters S.H."/>
            <person name="Heuer A."/>
            <person name="Rast P."/>
            <person name="Oberbeckmann S."/>
            <person name="Bunk B."/>
            <person name="Jeske O."/>
            <person name="Meyerdierks A."/>
            <person name="Storesund J.E."/>
            <person name="Kallscheuer N."/>
            <person name="Luecker S."/>
            <person name="Lage O.M."/>
            <person name="Pohl T."/>
            <person name="Merkel B.J."/>
            <person name="Hornburger P."/>
            <person name="Mueller R.-W."/>
            <person name="Bruemmer F."/>
            <person name="Labrenz M."/>
            <person name="Spormann A.M."/>
            <person name="Op Den Camp H."/>
            <person name="Overmann J."/>
            <person name="Amann R."/>
            <person name="Jetten M.S.M."/>
            <person name="Mascher T."/>
            <person name="Medema M.H."/>
            <person name="Devos D.P."/>
            <person name="Kaster A.-K."/>
            <person name="Ovreas L."/>
            <person name="Rohde M."/>
            <person name="Galperin M.Y."/>
            <person name="Jogler C."/>
        </authorList>
    </citation>
    <scope>NUCLEOTIDE SEQUENCE [LARGE SCALE GENOMIC DNA]</scope>
    <source>
        <strain evidence="5 6">V7</strain>
    </source>
</reference>
<dbReference type="SUPFAM" id="SSF82171">
    <property type="entry name" value="DPP6 N-terminal domain-like"/>
    <property type="match status" value="1"/>
</dbReference>
<keyword evidence="3" id="KW-0732">Signal</keyword>
<feature type="chain" id="PRO_5022918874" evidence="3">
    <location>
        <begin position="27"/>
        <end position="711"/>
    </location>
</feature>
<dbReference type="GO" id="GO:0006508">
    <property type="term" value="P:proteolysis"/>
    <property type="evidence" value="ECO:0007669"/>
    <property type="project" value="InterPro"/>
</dbReference>
<dbReference type="Gene3D" id="2.130.10.10">
    <property type="entry name" value="YVTN repeat-like/Quinoprotein amine dehydrogenase"/>
    <property type="match status" value="1"/>
</dbReference>
<keyword evidence="2" id="KW-0720">Serine protease</keyword>
<dbReference type="Pfam" id="PF00326">
    <property type="entry name" value="Peptidase_S9"/>
    <property type="match status" value="1"/>
</dbReference>
<name>A0A5C6FXW4_9PLAN</name>
<accession>A0A5C6FXW4</accession>
<dbReference type="PANTHER" id="PTHR42776">
    <property type="entry name" value="SERINE PEPTIDASE S9 FAMILY MEMBER"/>
    <property type="match status" value="1"/>
</dbReference>
<evidence type="ECO:0000256" key="2">
    <source>
        <dbReference type="ARBA" id="ARBA00022825"/>
    </source>
</evidence>
<dbReference type="InterPro" id="IPR011042">
    <property type="entry name" value="6-blade_b-propeller_TolB-like"/>
</dbReference>
<dbReference type="Proteomes" id="UP000316476">
    <property type="component" value="Unassembled WGS sequence"/>
</dbReference>
<dbReference type="InterPro" id="IPR001375">
    <property type="entry name" value="Peptidase_S9_cat"/>
</dbReference>
<dbReference type="Gene3D" id="2.120.10.30">
    <property type="entry name" value="TolB, C-terminal domain"/>
    <property type="match status" value="1"/>
</dbReference>
<keyword evidence="2" id="KW-0645">Protease</keyword>